<evidence type="ECO:0000313" key="1">
    <source>
        <dbReference type="EMBL" id="EAR89750.1"/>
    </source>
</evidence>
<protein>
    <submittedName>
        <fullName evidence="1">Uncharacterized protein</fullName>
    </submittedName>
</protein>
<reference evidence="2" key="1">
    <citation type="journal article" date="2006" name="PLoS Biol.">
        <title>Macronuclear genome sequence of the ciliate Tetrahymena thermophila, a model eukaryote.</title>
        <authorList>
            <person name="Eisen J.A."/>
            <person name="Coyne R.S."/>
            <person name="Wu M."/>
            <person name="Wu D."/>
            <person name="Thiagarajan M."/>
            <person name="Wortman J.R."/>
            <person name="Badger J.H."/>
            <person name="Ren Q."/>
            <person name="Amedeo P."/>
            <person name="Jones K.M."/>
            <person name="Tallon L.J."/>
            <person name="Delcher A.L."/>
            <person name="Salzberg S.L."/>
            <person name="Silva J.C."/>
            <person name="Haas B.J."/>
            <person name="Majoros W.H."/>
            <person name="Farzad M."/>
            <person name="Carlton J.M."/>
            <person name="Smith R.K. Jr."/>
            <person name="Garg J."/>
            <person name="Pearlman R.E."/>
            <person name="Karrer K.M."/>
            <person name="Sun L."/>
            <person name="Manning G."/>
            <person name="Elde N.C."/>
            <person name="Turkewitz A.P."/>
            <person name="Asai D.J."/>
            <person name="Wilkes D.E."/>
            <person name="Wang Y."/>
            <person name="Cai H."/>
            <person name="Collins K."/>
            <person name="Stewart B.A."/>
            <person name="Lee S.R."/>
            <person name="Wilamowska K."/>
            <person name="Weinberg Z."/>
            <person name="Ruzzo W.L."/>
            <person name="Wloga D."/>
            <person name="Gaertig J."/>
            <person name="Frankel J."/>
            <person name="Tsao C.-C."/>
            <person name="Gorovsky M.A."/>
            <person name="Keeling P.J."/>
            <person name="Waller R.F."/>
            <person name="Patron N.J."/>
            <person name="Cherry J.M."/>
            <person name="Stover N.A."/>
            <person name="Krieger C.J."/>
            <person name="del Toro C."/>
            <person name="Ryder H.F."/>
            <person name="Williamson S.C."/>
            <person name="Barbeau R.A."/>
            <person name="Hamilton E.P."/>
            <person name="Orias E."/>
        </authorList>
    </citation>
    <scope>NUCLEOTIDE SEQUENCE [LARGE SCALE GENOMIC DNA]</scope>
    <source>
        <strain evidence="2">SB210</strain>
    </source>
</reference>
<evidence type="ECO:0000313" key="2">
    <source>
        <dbReference type="Proteomes" id="UP000009168"/>
    </source>
</evidence>
<dbReference type="HOGENOM" id="CLU_611804_0_0_1"/>
<dbReference type="GeneID" id="7844405"/>
<dbReference type="RefSeq" id="XP_001009995.1">
    <property type="nucleotide sequence ID" value="XM_001009995.1"/>
</dbReference>
<dbReference type="EMBL" id="GG662812">
    <property type="protein sequence ID" value="EAR89750.1"/>
    <property type="molecule type" value="Genomic_DNA"/>
</dbReference>
<accession>Q22WU2</accession>
<dbReference type="AlphaFoldDB" id="Q22WU2"/>
<dbReference type="InParanoid" id="Q22WU2"/>
<keyword evidence="2" id="KW-1185">Reference proteome</keyword>
<organism evidence="1 2">
    <name type="scientific">Tetrahymena thermophila (strain SB210)</name>
    <dbReference type="NCBI Taxonomy" id="312017"/>
    <lineage>
        <taxon>Eukaryota</taxon>
        <taxon>Sar</taxon>
        <taxon>Alveolata</taxon>
        <taxon>Ciliophora</taxon>
        <taxon>Intramacronucleata</taxon>
        <taxon>Oligohymenophorea</taxon>
        <taxon>Hymenostomatida</taxon>
        <taxon>Tetrahymenina</taxon>
        <taxon>Tetrahymenidae</taxon>
        <taxon>Tetrahymena</taxon>
    </lineage>
</organism>
<name>Q22WU2_TETTS</name>
<dbReference type="Proteomes" id="UP000009168">
    <property type="component" value="Unassembled WGS sequence"/>
</dbReference>
<sequence>MKIDCLNHQDNQCIFLCVAQSCTSKNRFLCSECITEQNESHNHSMVSLSSLNKMEQSAQFKLLSFADPKKQLIPSLKMQNVDEKVSKITSFYESLQEKITALIQQRMKFEVEDCTNTACTNASLLKYSKIEEIAQIIFKASESGNQADLDKAVNDFFTDYHKDSVKVEKYLNNCFSWEQKFSYVEDNDKKVQEIVLKFEQAVNKFSPNQIKKKSNLAAEILNSIQNEEYLLPSCMKYLPEEKSFSKVEGVLRHFVGIIDVPITKDLLKTSFKVKVHKCRWVGVGLCERDLIVSRDYQQDIKQIDEKSGLWFSSSNGNCYQSEVDYWPYGDSNVYFHVDDILVVTPYENKIDYYSEGNPNRVYSQRFTYDENKVYCPCFVTFSNGEDQIEFIQ</sequence>
<dbReference type="KEGG" id="tet:TTHERM_01387090"/>
<dbReference type="PROSITE" id="PS51257">
    <property type="entry name" value="PROKAR_LIPOPROTEIN"/>
    <property type="match status" value="1"/>
</dbReference>
<gene>
    <name evidence="1" type="ORF">TTHERM_01387090</name>
</gene>
<proteinExistence type="predicted"/>